<organism evidence="2 3">
    <name type="scientific">Staphylococcus xylosus</name>
    <dbReference type="NCBI Taxonomy" id="1288"/>
    <lineage>
        <taxon>Bacteria</taxon>
        <taxon>Bacillati</taxon>
        <taxon>Bacillota</taxon>
        <taxon>Bacilli</taxon>
        <taxon>Bacillales</taxon>
        <taxon>Staphylococcaceae</taxon>
        <taxon>Staphylococcus</taxon>
    </lineage>
</organism>
<dbReference type="GeneID" id="97229225"/>
<evidence type="ECO:0000313" key="2">
    <source>
        <dbReference type="EMBL" id="RIN08933.1"/>
    </source>
</evidence>
<evidence type="ECO:0000259" key="1">
    <source>
        <dbReference type="Pfam" id="PF07331"/>
    </source>
</evidence>
<keyword evidence="3" id="KW-1185">Reference proteome</keyword>
<evidence type="ECO:0000313" key="3">
    <source>
        <dbReference type="Proteomes" id="UP000285567"/>
    </source>
</evidence>
<dbReference type="RefSeq" id="WP_017723402.1">
    <property type="nucleotide sequence ID" value="NZ_CABIWF010000003.1"/>
</dbReference>
<dbReference type="EMBL" id="QXUL01000062">
    <property type="protein sequence ID" value="RIN08933.1"/>
    <property type="molecule type" value="Genomic_DNA"/>
</dbReference>
<dbReference type="OrthoDB" id="5870591at2"/>
<proteinExistence type="predicted"/>
<comment type="caution">
    <text evidence="2">The sequence shown here is derived from an EMBL/GenBank/DDBJ whole genome shotgun (WGS) entry which is preliminary data.</text>
</comment>
<dbReference type="AlphaFoldDB" id="A0A2T4QEW7"/>
<dbReference type="InterPro" id="IPR009936">
    <property type="entry name" value="DUF1468"/>
</dbReference>
<dbReference type="STRING" id="1288.AWC37_12020"/>
<dbReference type="Pfam" id="PF07331">
    <property type="entry name" value="TctB"/>
    <property type="match status" value="1"/>
</dbReference>
<name>A0A2T4QEW7_STAXY</name>
<gene>
    <name evidence="2" type="ORF">BU097_11000</name>
</gene>
<reference evidence="2 3" key="1">
    <citation type="journal article" date="2016" name="Front. Microbiol.">
        <title>Comprehensive Phylogenetic Analysis of Bovine Non-aureus Staphylococci Species Based on Whole-Genome Sequencing.</title>
        <authorList>
            <person name="Naushad S."/>
            <person name="Barkema H.W."/>
            <person name="Luby C."/>
            <person name="Condas L.A."/>
            <person name="Nobrega D.B."/>
            <person name="Carson D.A."/>
            <person name="De Buck J."/>
        </authorList>
    </citation>
    <scope>NUCLEOTIDE SEQUENCE [LARGE SCALE GENOMIC DNA]</scope>
    <source>
        <strain evidence="2 3">SNUC 102</strain>
    </source>
</reference>
<feature type="domain" description="DUF1468" evidence="1">
    <location>
        <begin position="5"/>
        <end position="147"/>
    </location>
</feature>
<protein>
    <submittedName>
        <fullName evidence="2">Tripartite tricarboxylate transporter TctB family protein</fullName>
    </submittedName>
</protein>
<sequence>MSRLVFPLVLILFGVIYLVLTINIPKSNIGDPNSPMYFPLLIGLLLVVMSIIYFFQEFKKRHQKFTAFSQLLEKRTFIRIVLTIILAIIYAFIFEPFGFLISTILFLGCIMFLINGYKRWLQNILVTVIFSGIAWYTFSQLLDVSLP</sequence>
<accession>A0A2T4QEW7</accession>
<dbReference type="Proteomes" id="UP000285567">
    <property type="component" value="Unassembled WGS sequence"/>
</dbReference>